<protein>
    <recommendedName>
        <fullName evidence="3">Resolvase-like protein</fullName>
    </recommendedName>
</protein>
<dbReference type="RefSeq" id="WP_255240321.1">
    <property type="nucleotide sequence ID" value="NZ_CP101398.1"/>
</dbReference>
<evidence type="ECO:0000313" key="2">
    <source>
        <dbReference type="Proteomes" id="UP001058236"/>
    </source>
</evidence>
<accession>A0ABY5FJ54</accession>
<name>A0ABY5FJ54_9ACTN</name>
<organism evidence="1 2">
    <name type="scientific">Streptomyces cavourensis</name>
    <dbReference type="NCBI Taxonomy" id="67258"/>
    <lineage>
        <taxon>Bacteria</taxon>
        <taxon>Bacillati</taxon>
        <taxon>Actinomycetota</taxon>
        <taxon>Actinomycetes</taxon>
        <taxon>Kitasatosporales</taxon>
        <taxon>Streptomycetaceae</taxon>
        <taxon>Streptomyces</taxon>
    </lineage>
</organism>
<proteinExistence type="predicted"/>
<sequence>MSSAGIPREETLPSSVREPSAAVLYVCAARSPSSPELAAERAEQEGHEFAREHGLRVMEVVTDPYGEPDPSRRKGWQRVQAMAAAGSISVVLVRWPVVIAPESRHEDRYREVARLRDLGVRVRYTWAPLAASNEETR</sequence>
<dbReference type="Proteomes" id="UP001058236">
    <property type="component" value="Plasmid unnamed"/>
</dbReference>
<geneLocation type="plasmid" evidence="1 2">
    <name>unnamed</name>
</geneLocation>
<dbReference type="EMBL" id="CP101398">
    <property type="protein sequence ID" value="UTR83646.1"/>
    <property type="molecule type" value="Genomic_DNA"/>
</dbReference>
<evidence type="ECO:0008006" key="3">
    <source>
        <dbReference type="Google" id="ProtNLM"/>
    </source>
</evidence>
<reference evidence="1" key="1">
    <citation type="submission" date="2022-07" db="EMBL/GenBank/DDBJ databases">
        <title>Genomic of Streptomyces cavourensis F2.</title>
        <authorList>
            <person name="Hu S."/>
            <person name="Liang W."/>
        </authorList>
    </citation>
    <scope>NUCLEOTIDE SEQUENCE</scope>
    <source>
        <strain evidence="1">F2</strain>
        <plasmid evidence="1">unnamed</plasmid>
    </source>
</reference>
<keyword evidence="2" id="KW-1185">Reference proteome</keyword>
<gene>
    <name evidence="1" type="ORF">NLU04_34620</name>
</gene>
<evidence type="ECO:0000313" key="1">
    <source>
        <dbReference type="EMBL" id="UTR83646.1"/>
    </source>
</evidence>
<keyword evidence="1" id="KW-0614">Plasmid</keyword>